<evidence type="ECO:0000313" key="2">
    <source>
        <dbReference type="Proteomes" id="UP000641646"/>
    </source>
</evidence>
<evidence type="ECO:0000313" key="1">
    <source>
        <dbReference type="EMBL" id="MBD2182564.1"/>
    </source>
</evidence>
<gene>
    <name evidence="1" type="ORF">H6G03_15905</name>
</gene>
<reference evidence="1" key="2">
    <citation type="submission" date="2020-08" db="EMBL/GenBank/DDBJ databases">
        <authorList>
            <person name="Chen M."/>
            <person name="Teng W."/>
            <person name="Zhao L."/>
            <person name="Hu C."/>
            <person name="Zhou Y."/>
            <person name="Han B."/>
            <person name="Song L."/>
            <person name="Shu W."/>
        </authorList>
    </citation>
    <scope>NUCLEOTIDE SEQUENCE</scope>
    <source>
        <strain evidence="1">FACHB-1375</strain>
    </source>
</reference>
<dbReference type="SUPFAM" id="SSF69298">
    <property type="entry name" value="Quinohemoprotein amine dehydrogenase A chain, domain 3"/>
    <property type="match status" value="1"/>
</dbReference>
<reference evidence="1" key="1">
    <citation type="journal article" date="2015" name="ISME J.">
        <title>Draft Genome Sequence of Streptomyces incarnatus NRRL8089, which Produces the Nucleoside Antibiotic Sinefungin.</title>
        <authorList>
            <person name="Oshima K."/>
            <person name="Hattori M."/>
            <person name="Shimizu H."/>
            <person name="Fukuda K."/>
            <person name="Nemoto M."/>
            <person name="Inagaki K."/>
            <person name="Tamura T."/>
        </authorList>
    </citation>
    <scope>NUCLEOTIDE SEQUENCE</scope>
    <source>
        <strain evidence="1">FACHB-1375</strain>
    </source>
</reference>
<accession>A0A926VH65</accession>
<keyword evidence="2" id="KW-1185">Reference proteome</keyword>
<dbReference type="InterPro" id="IPR036718">
    <property type="entry name" value="H-AmDH_asu_dom2_sf"/>
</dbReference>
<sequence>MNITLNNPKAKIGPQGTWTITAARSTDERPYSGTVQIHPMGKIYTLSWLTTLGDYSGLAFFESGHLFAASSLDNTYGVSLYKINGDGTLDCRWITPANNGAIDTEKAVGGTPNQLEGSYQVRGSIAKLGNYEGTLNITKSSDTYQILWSMGVEYQGVGLRVGDWLVVGWGEGNVYCLDYEIQGDLAQGRWAYLGKSTLGVETLQRIC</sequence>
<name>A0A926VH65_9CYAN</name>
<dbReference type="EMBL" id="JACJPW010000038">
    <property type="protein sequence ID" value="MBD2182564.1"/>
    <property type="molecule type" value="Genomic_DNA"/>
</dbReference>
<dbReference type="AlphaFoldDB" id="A0A926VH65"/>
<dbReference type="RefSeq" id="WP_190465392.1">
    <property type="nucleotide sequence ID" value="NZ_JACJPW010000038.1"/>
</dbReference>
<protein>
    <submittedName>
        <fullName evidence="1">Uncharacterized protein</fullName>
    </submittedName>
</protein>
<organism evidence="1 2">
    <name type="scientific">Aerosakkonema funiforme FACHB-1375</name>
    <dbReference type="NCBI Taxonomy" id="2949571"/>
    <lineage>
        <taxon>Bacteria</taxon>
        <taxon>Bacillati</taxon>
        <taxon>Cyanobacteriota</taxon>
        <taxon>Cyanophyceae</taxon>
        <taxon>Oscillatoriophycideae</taxon>
        <taxon>Aerosakkonematales</taxon>
        <taxon>Aerosakkonemataceae</taxon>
        <taxon>Aerosakkonema</taxon>
    </lineage>
</organism>
<comment type="caution">
    <text evidence="1">The sequence shown here is derived from an EMBL/GenBank/DDBJ whole genome shotgun (WGS) entry which is preliminary data.</text>
</comment>
<proteinExistence type="predicted"/>
<dbReference type="Proteomes" id="UP000641646">
    <property type="component" value="Unassembled WGS sequence"/>
</dbReference>